<evidence type="ECO:0000256" key="1">
    <source>
        <dbReference type="SAM" id="MobiDB-lite"/>
    </source>
</evidence>
<dbReference type="EMBL" id="JAAMPC010000009">
    <property type="protein sequence ID" value="KAG2292979.1"/>
    <property type="molecule type" value="Genomic_DNA"/>
</dbReference>
<feature type="compositionally biased region" description="Polar residues" evidence="1">
    <location>
        <begin position="67"/>
        <end position="85"/>
    </location>
</feature>
<evidence type="ECO:0000313" key="2">
    <source>
        <dbReference type="EMBL" id="KAG2292979.1"/>
    </source>
</evidence>
<feature type="compositionally biased region" description="Basic and acidic residues" evidence="1">
    <location>
        <begin position="1"/>
        <end position="11"/>
    </location>
</feature>
<comment type="caution">
    <text evidence="2">The sequence shown here is derived from an EMBL/GenBank/DDBJ whole genome shotgun (WGS) entry which is preliminary data.</text>
</comment>
<keyword evidence="3" id="KW-1185">Reference proteome</keyword>
<name>A0A8X7UW61_BRACI</name>
<proteinExistence type="predicted"/>
<organism evidence="2 3">
    <name type="scientific">Brassica carinata</name>
    <name type="common">Ethiopian mustard</name>
    <name type="synonym">Abyssinian cabbage</name>
    <dbReference type="NCBI Taxonomy" id="52824"/>
    <lineage>
        <taxon>Eukaryota</taxon>
        <taxon>Viridiplantae</taxon>
        <taxon>Streptophyta</taxon>
        <taxon>Embryophyta</taxon>
        <taxon>Tracheophyta</taxon>
        <taxon>Spermatophyta</taxon>
        <taxon>Magnoliopsida</taxon>
        <taxon>eudicotyledons</taxon>
        <taxon>Gunneridae</taxon>
        <taxon>Pentapetalae</taxon>
        <taxon>rosids</taxon>
        <taxon>malvids</taxon>
        <taxon>Brassicales</taxon>
        <taxon>Brassicaceae</taxon>
        <taxon>Brassiceae</taxon>
        <taxon>Brassica</taxon>
    </lineage>
</organism>
<reference evidence="2 3" key="1">
    <citation type="submission" date="2020-02" db="EMBL/GenBank/DDBJ databases">
        <authorList>
            <person name="Ma Q."/>
            <person name="Huang Y."/>
            <person name="Song X."/>
            <person name="Pei D."/>
        </authorList>
    </citation>
    <scope>NUCLEOTIDE SEQUENCE [LARGE SCALE GENOMIC DNA]</scope>
    <source>
        <strain evidence="2">Sxm20200214</strain>
        <tissue evidence="2">Leaf</tissue>
    </source>
</reference>
<sequence length="278" mass="29783">MEDQEKEKDMENPGMGLRMVLVKPRSREGSAGKSNSGKVRKSKEAAGRSSQADAGGTNLFGLPNDPVVTNTGGVLPTDQANLTGTQQGNEEGQQHQEHDEEVESSNANRDGDKQETAADGTAKEATTPSKKHLLEAMKVMGDQVDVMTQLFTPLVNSSVDQSTPVVTDTPIANGPAVDAVEVIEIDPPVRTSRRDRSVPDGSSLQHVGVVPKVEFPADSIDPEEIDAYWMARGEVKPPLPVLWVPPPFKTNPVAGCPSRSCPNGLAAIRRFCRIPESV</sequence>
<dbReference type="AlphaFoldDB" id="A0A8X7UW61"/>
<dbReference type="OrthoDB" id="1078100at2759"/>
<protein>
    <submittedName>
        <fullName evidence="2">Uncharacterized protein</fullName>
    </submittedName>
</protein>
<accession>A0A8X7UW61</accession>
<feature type="region of interest" description="Disordered" evidence="1">
    <location>
        <begin position="1"/>
        <end position="130"/>
    </location>
</feature>
<gene>
    <name evidence="2" type="ORF">Bca52824_039648</name>
</gene>
<dbReference type="Proteomes" id="UP000886595">
    <property type="component" value="Unassembled WGS sequence"/>
</dbReference>
<evidence type="ECO:0000313" key="3">
    <source>
        <dbReference type="Proteomes" id="UP000886595"/>
    </source>
</evidence>